<organism evidence="1">
    <name type="scientific">Arion vulgaris</name>
    <dbReference type="NCBI Taxonomy" id="1028688"/>
    <lineage>
        <taxon>Eukaryota</taxon>
        <taxon>Metazoa</taxon>
        <taxon>Spiralia</taxon>
        <taxon>Lophotrochozoa</taxon>
        <taxon>Mollusca</taxon>
        <taxon>Gastropoda</taxon>
        <taxon>Heterobranchia</taxon>
        <taxon>Euthyneura</taxon>
        <taxon>Panpulmonata</taxon>
        <taxon>Eupulmonata</taxon>
        <taxon>Stylommatophora</taxon>
        <taxon>Helicina</taxon>
        <taxon>Arionoidea</taxon>
        <taxon>Arionidae</taxon>
        <taxon>Arion</taxon>
    </lineage>
</organism>
<feature type="non-terminal residue" evidence="1">
    <location>
        <position position="1"/>
    </location>
</feature>
<protein>
    <submittedName>
        <fullName evidence="1">Uncharacterized protein</fullName>
    </submittedName>
</protein>
<dbReference type="EMBL" id="HACG01050264">
    <property type="protein sequence ID" value="CEK97129.1"/>
    <property type="molecule type" value="Transcribed_RNA"/>
</dbReference>
<evidence type="ECO:0000313" key="1">
    <source>
        <dbReference type="EMBL" id="CEK97129.1"/>
    </source>
</evidence>
<name>A0A0B7BV98_9EUPU</name>
<accession>A0A0B7BV98</accession>
<sequence>GNHSGDWKLIMDNTQVYKKITGYFRNIDLQKNVINTGSDKIIIKEVLRRPMRR</sequence>
<proteinExistence type="predicted"/>
<dbReference type="AlphaFoldDB" id="A0A0B7BV98"/>
<reference evidence="1" key="1">
    <citation type="submission" date="2014-12" db="EMBL/GenBank/DDBJ databases">
        <title>Insight into the proteome of Arion vulgaris.</title>
        <authorList>
            <person name="Aradska J."/>
            <person name="Bulat T."/>
            <person name="Smidak R."/>
            <person name="Sarate P."/>
            <person name="Gangsoo J."/>
            <person name="Sialana F."/>
            <person name="Bilban M."/>
            <person name="Lubec G."/>
        </authorList>
    </citation>
    <scope>NUCLEOTIDE SEQUENCE</scope>
    <source>
        <tissue evidence="1">Skin</tissue>
    </source>
</reference>
<gene>
    <name evidence="1" type="primary">ORF214738</name>
</gene>